<proteinExistence type="predicted"/>
<comment type="caution">
    <text evidence="1">The sequence shown here is derived from an EMBL/GenBank/DDBJ whole genome shotgun (WGS) entry which is preliminary data.</text>
</comment>
<dbReference type="RefSeq" id="WP_139034402.1">
    <property type="nucleotide sequence ID" value="NZ_VDDA01000002.1"/>
</dbReference>
<gene>
    <name evidence="1" type="ORF">FF100_04595</name>
</gene>
<organism evidence="1 2">
    <name type="scientific">Methylobacterium terricola</name>
    <dbReference type="NCBI Taxonomy" id="2583531"/>
    <lineage>
        <taxon>Bacteria</taxon>
        <taxon>Pseudomonadati</taxon>
        <taxon>Pseudomonadota</taxon>
        <taxon>Alphaproteobacteria</taxon>
        <taxon>Hyphomicrobiales</taxon>
        <taxon>Methylobacteriaceae</taxon>
        <taxon>Methylobacterium</taxon>
    </lineage>
</organism>
<keyword evidence="2" id="KW-1185">Reference proteome</keyword>
<dbReference type="GO" id="GO:0003743">
    <property type="term" value="F:translation initiation factor activity"/>
    <property type="evidence" value="ECO:0007669"/>
    <property type="project" value="UniProtKB-KW"/>
</dbReference>
<sequence>MSSLPDYGRGYRDGLRADVTWLADRARSMNDPHAQAVLNSAAFSLGVDASQGRIPSKARGRSSVRG</sequence>
<keyword evidence="1" id="KW-0396">Initiation factor</keyword>
<dbReference type="OrthoDB" id="7745783at2"/>
<reference evidence="1 2" key="1">
    <citation type="submission" date="2019-06" db="EMBL/GenBank/DDBJ databases">
        <title>Genome of Methylobacterium sp. 17Sr1-39.</title>
        <authorList>
            <person name="Seo T."/>
        </authorList>
    </citation>
    <scope>NUCLEOTIDE SEQUENCE [LARGE SCALE GENOMIC DNA]</scope>
    <source>
        <strain evidence="1 2">17Sr1-39</strain>
    </source>
</reference>
<dbReference type="EMBL" id="VDDA01000002">
    <property type="protein sequence ID" value="TNC14861.1"/>
    <property type="molecule type" value="Genomic_DNA"/>
</dbReference>
<dbReference type="AlphaFoldDB" id="A0A5C4LN38"/>
<evidence type="ECO:0000313" key="1">
    <source>
        <dbReference type="EMBL" id="TNC14861.1"/>
    </source>
</evidence>
<evidence type="ECO:0000313" key="2">
    <source>
        <dbReference type="Proteomes" id="UP000305267"/>
    </source>
</evidence>
<accession>A0A5C4LN38</accession>
<name>A0A5C4LN38_9HYPH</name>
<dbReference type="Proteomes" id="UP000305267">
    <property type="component" value="Unassembled WGS sequence"/>
</dbReference>
<keyword evidence="1" id="KW-0648">Protein biosynthesis</keyword>
<protein>
    <submittedName>
        <fullName evidence="1">Translation initiation factor IF-1</fullName>
    </submittedName>
</protein>